<comment type="caution">
    <text evidence="1">The sequence shown here is derived from an EMBL/GenBank/DDBJ whole genome shotgun (WGS) entry which is preliminary data.</text>
</comment>
<reference evidence="1 2" key="1">
    <citation type="submission" date="2016-06" db="EMBL/GenBank/DDBJ databases">
        <authorList>
            <person name="Kjaerup R.B."/>
            <person name="Dalgaard T.S."/>
            <person name="Juul-Madsen H.R."/>
        </authorList>
    </citation>
    <scope>NUCLEOTIDE SEQUENCE [LARGE SCALE GENOMIC DNA]</scope>
    <source>
        <strain evidence="1 2">Pb300</strain>
    </source>
</reference>
<sequence>MPMQEHQYALSENDRSKAFIWYLFIHQLAGITIDEAAKIIAPYFQIFVTVVPRIFGVKQCTAIIGICGRVFCRRFGYMMKHRPNSTIIHVESYEGYRRPPACSAMLSSSNLTIRDLNTQPPVR</sequence>
<organism evidence="1 2">
    <name type="scientific">Paracoccidioides brasiliensis</name>
    <dbReference type="NCBI Taxonomy" id="121759"/>
    <lineage>
        <taxon>Eukaryota</taxon>
        <taxon>Fungi</taxon>
        <taxon>Dikarya</taxon>
        <taxon>Ascomycota</taxon>
        <taxon>Pezizomycotina</taxon>
        <taxon>Eurotiomycetes</taxon>
        <taxon>Eurotiomycetidae</taxon>
        <taxon>Onygenales</taxon>
        <taxon>Ajellomycetaceae</taxon>
        <taxon>Paracoccidioides</taxon>
    </lineage>
</organism>
<dbReference type="Proteomes" id="UP000242814">
    <property type="component" value="Unassembled WGS sequence"/>
</dbReference>
<dbReference type="AlphaFoldDB" id="A0A1D2JA75"/>
<protein>
    <submittedName>
        <fullName evidence="1">Uncharacterized protein</fullName>
    </submittedName>
</protein>
<evidence type="ECO:0000313" key="2">
    <source>
        <dbReference type="Proteomes" id="UP000242814"/>
    </source>
</evidence>
<accession>A0A1D2JA75</accession>
<dbReference type="EMBL" id="LZYO01000245">
    <property type="protein sequence ID" value="ODH22915.1"/>
    <property type="molecule type" value="Genomic_DNA"/>
</dbReference>
<dbReference type="VEuPathDB" id="FungiDB:PADG_03571"/>
<proteinExistence type="predicted"/>
<evidence type="ECO:0000313" key="1">
    <source>
        <dbReference type="EMBL" id="ODH22915.1"/>
    </source>
</evidence>
<name>A0A1D2JA75_PARBR</name>
<gene>
    <name evidence="1" type="ORF">ACO22_05443</name>
</gene>